<evidence type="ECO:0000256" key="1">
    <source>
        <dbReference type="ARBA" id="ARBA00022670"/>
    </source>
</evidence>
<keyword evidence="6" id="KW-0720">Serine protease</keyword>
<protein>
    <recommendedName>
        <fullName evidence="7">Peptidase S1 domain-containing protein</fullName>
    </recommendedName>
</protein>
<keyword evidence="5" id="KW-0325">Glycoprotein</keyword>
<evidence type="ECO:0000256" key="2">
    <source>
        <dbReference type="ARBA" id="ARBA00022729"/>
    </source>
</evidence>
<dbReference type="GO" id="GO:0004252">
    <property type="term" value="F:serine-type endopeptidase activity"/>
    <property type="evidence" value="ECO:0007669"/>
    <property type="project" value="InterPro"/>
</dbReference>
<evidence type="ECO:0000313" key="9">
    <source>
        <dbReference type="Proteomes" id="UP000002279"/>
    </source>
</evidence>
<dbReference type="InParanoid" id="A0A6I8NSC4"/>
<keyword evidence="1 6" id="KW-0645">Protease</keyword>
<dbReference type="GeneTree" id="ENSGT00940000155138"/>
<dbReference type="GO" id="GO:0005886">
    <property type="term" value="C:plasma membrane"/>
    <property type="evidence" value="ECO:0000318"/>
    <property type="project" value="GO_Central"/>
</dbReference>
<reference evidence="8" key="2">
    <citation type="submission" date="2025-08" db="UniProtKB">
        <authorList>
            <consortium name="Ensembl"/>
        </authorList>
    </citation>
    <scope>IDENTIFICATION</scope>
    <source>
        <strain evidence="8">Glennie</strain>
    </source>
</reference>
<reference evidence="8" key="3">
    <citation type="submission" date="2025-09" db="UniProtKB">
        <authorList>
            <consortium name="Ensembl"/>
        </authorList>
    </citation>
    <scope>IDENTIFICATION</scope>
    <source>
        <strain evidence="8">Glennie</strain>
    </source>
</reference>
<dbReference type="PRINTS" id="PR00722">
    <property type="entry name" value="CHYMOTRYPSIN"/>
</dbReference>
<feature type="domain" description="Peptidase S1" evidence="7">
    <location>
        <begin position="43"/>
        <end position="280"/>
    </location>
</feature>
<dbReference type="InterPro" id="IPR043504">
    <property type="entry name" value="Peptidase_S1_PA_chymotrypsin"/>
</dbReference>
<keyword evidence="4" id="KW-1015">Disulfide bond</keyword>
<dbReference type="SUPFAM" id="SSF50494">
    <property type="entry name" value="Trypsin-like serine proteases"/>
    <property type="match status" value="1"/>
</dbReference>
<evidence type="ECO:0000256" key="6">
    <source>
        <dbReference type="RuleBase" id="RU363034"/>
    </source>
</evidence>
<reference evidence="8 9" key="1">
    <citation type="journal article" date="2008" name="Nature">
        <title>Genome analysis of the platypus reveals unique signatures of evolution.</title>
        <authorList>
            <person name="Warren W.C."/>
            <person name="Hillier L.W."/>
            <person name="Marshall Graves J.A."/>
            <person name="Birney E."/>
            <person name="Ponting C.P."/>
            <person name="Grutzner F."/>
            <person name="Belov K."/>
            <person name="Miller W."/>
            <person name="Clarke L."/>
            <person name="Chinwalla A.T."/>
            <person name="Yang S.P."/>
            <person name="Heger A."/>
            <person name="Locke D.P."/>
            <person name="Miethke P."/>
            <person name="Waters P.D."/>
            <person name="Veyrunes F."/>
            <person name="Fulton L."/>
            <person name="Fulton B."/>
            <person name="Graves T."/>
            <person name="Wallis J."/>
            <person name="Puente X.S."/>
            <person name="Lopez-Otin C."/>
            <person name="Ordonez G.R."/>
            <person name="Eichler E.E."/>
            <person name="Chen L."/>
            <person name="Cheng Z."/>
            <person name="Deakin J.E."/>
            <person name="Alsop A."/>
            <person name="Thompson K."/>
            <person name="Kirby P."/>
            <person name="Papenfuss A.T."/>
            <person name="Wakefield M.J."/>
            <person name="Olender T."/>
            <person name="Lancet D."/>
            <person name="Huttley G.A."/>
            <person name="Smit A.F."/>
            <person name="Pask A."/>
            <person name="Temple-Smith P."/>
            <person name="Batzer M.A."/>
            <person name="Walker J.A."/>
            <person name="Konkel M.K."/>
            <person name="Harris R.S."/>
            <person name="Whittington C.M."/>
            <person name="Wong E.S."/>
            <person name="Gemmell N.J."/>
            <person name="Buschiazzo E."/>
            <person name="Vargas Jentzsch I.M."/>
            <person name="Merkel A."/>
            <person name="Schmitz J."/>
            <person name="Zemann A."/>
            <person name="Churakov G."/>
            <person name="Kriegs J.O."/>
            <person name="Brosius J."/>
            <person name="Murchison E.P."/>
            <person name="Sachidanandam R."/>
            <person name="Smith C."/>
            <person name="Hannon G.J."/>
            <person name="Tsend-Ayush E."/>
            <person name="McMillan D."/>
            <person name="Attenborough R."/>
            <person name="Rens W."/>
            <person name="Ferguson-Smith M."/>
            <person name="Lefevre C.M."/>
            <person name="Sharp J.A."/>
            <person name="Nicholas K.R."/>
            <person name="Ray D.A."/>
            <person name="Kube M."/>
            <person name="Reinhardt R."/>
            <person name="Pringle T.H."/>
            <person name="Taylor J."/>
            <person name="Jones R.C."/>
            <person name="Nixon B."/>
            <person name="Dacheux J.L."/>
            <person name="Niwa H."/>
            <person name="Sekita Y."/>
            <person name="Huang X."/>
            <person name="Stark A."/>
            <person name="Kheradpour P."/>
            <person name="Kellis M."/>
            <person name="Flicek P."/>
            <person name="Chen Y."/>
            <person name="Webber C."/>
            <person name="Hardison R."/>
            <person name="Nelson J."/>
            <person name="Hallsworth-Pepin K."/>
            <person name="Delehaunty K."/>
            <person name="Markovic C."/>
            <person name="Minx P."/>
            <person name="Feng Y."/>
            <person name="Kremitzki C."/>
            <person name="Mitreva M."/>
            <person name="Glasscock J."/>
            <person name="Wylie T."/>
            <person name="Wohldmann P."/>
            <person name="Thiru P."/>
            <person name="Nhan M.N."/>
            <person name="Pohl C.S."/>
            <person name="Smith S.M."/>
            <person name="Hou S."/>
            <person name="Nefedov M."/>
            <person name="de Jong P.J."/>
            <person name="Renfree M.B."/>
            <person name="Mardis E.R."/>
            <person name="Wilson R.K."/>
        </authorList>
    </citation>
    <scope>NUCLEOTIDE SEQUENCE [LARGE SCALE GENOMIC DNA]</scope>
    <source>
        <strain evidence="8 9">Glennie</strain>
    </source>
</reference>
<dbReference type="CDD" id="cd00190">
    <property type="entry name" value="Tryp_SPc"/>
    <property type="match status" value="1"/>
</dbReference>
<dbReference type="InterPro" id="IPR033116">
    <property type="entry name" value="TRYPSIN_SER"/>
</dbReference>
<organism evidence="8 9">
    <name type="scientific">Ornithorhynchus anatinus</name>
    <name type="common">Duckbill platypus</name>
    <dbReference type="NCBI Taxonomy" id="9258"/>
    <lineage>
        <taxon>Eukaryota</taxon>
        <taxon>Metazoa</taxon>
        <taxon>Chordata</taxon>
        <taxon>Craniata</taxon>
        <taxon>Vertebrata</taxon>
        <taxon>Euteleostomi</taxon>
        <taxon>Mammalia</taxon>
        <taxon>Monotremata</taxon>
        <taxon>Ornithorhynchidae</taxon>
        <taxon>Ornithorhynchus</taxon>
    </lineage>
</organism>
<evidence type="ECO:0000313" key="8">
    <source>
        <dbReference type="Ensembl" id="ENSOANP00000043910.1"/>
    </source>
</evidence>
<dbReference type="SMART" id="SM00020">
    <property type="entry name" value="Tryp_SPc"/>
    <property type="match status" value="1"/>
</dbReference>
<dbReference type="InterPro" id="IPR001314">
    <property type="entry name" value="Peptidase_S1A"/>
</dbReference>
<proteinExistence type="predicted"/>
<dbReference type="InterPro" id="IPR001254">
    <property type="entry name" value="Trypsin_dom"/>
</dbReference>
<evidence type="ECO:0000256" key="5">
    <source>
        <dbReference type="ARBA" id="ARBA00023180"/>
    </source>
</evidence>
<evidence type="ECO:0000256" key="3">
    <source>
        <dbReference type="ARBA" id="ARBA00022801"/>
    </source>
</evidence>
<evidence type="ECO:0000256" key="4">
    <source>
        <dbReference type="ARBA" id="ARBA00023157"/>
    </source>
</evidence>
<dbReference type="Proteomes" id="UP000002279">
    <property type="component" value="Chromosome 11"/>
</dbReference>
<dbReference type="AlphaFoldDB" id="A0A6I8NSC4"/>
<dbReference type="Gene3D" id="2.40.10.10">
    <property type="entry name" value="Trypsin-like serine proteases"/>
    <property type="match status" value="1"/>
</dbReference>
<keyword evidence="3 6" id="KW-0378">Hydrolase</keyword>
<dbReference type="PANTHER" id="PTHR24253">
    <property type="entry name" value="TRANSMEMBRANE PROTEASE SERINE"/>
    <property type="match status" value="1"/>
</dbReference>
<sequence>EHIGRAIGVGGRTRQDGWAGDPGPSYLFCISPESGSARDLVDIVGGKNAKPGQWPWQVSLRFQGKHICGGSLIDQRWVLTAAHCFASSKSSSYYHVGVGELNLYSLHPFKLTPVKQIIINEKFKTRAEDGGDIALVELDRPVTFSKNVKKINLPSSGDAEVLLKAQCWVTGWGNIQYKVPLPPPYKLQEVQITIFKLEECQPIFHIVSHEIQKDMFCAGDKKKWQDSCQGDSGGPLACKINGAWTLIGVVSWGIRCATPNFPGVYTNVSYYRDWIDRRMS</sequence>
<dbReference type="PROSITE" id="PS00135">
    <property type="entry name" value="TRYPSIN_SER"/>
    <property type="match status" value="1"/>
</dbReference>
<evidence type="ECO:0000259" key="7">
    <source>
        <dbReference type="PROSITE" id="PS50240"/>
    </source>
</evidence>
<accession>A0A6I8NSC4</accession>
<name>A0A6I8NSC4_ORNAN</name>
<dbReference type="FunFam" id="2.40.10.10:FF:000039">
    <property type="entry name" value="Brain-specific serine protease 4"/>
    <property type="match status" value="1"/>
</dbReference>
<dbReference type="PANTHER" id="PTHR24253:SF159">
    <property type="entry name" value="SERINE PROTEASE 42"/>
    <property type="match status" value="1"/>
</dbReference>
<dbReference type="Pfam" id="PF00089">
    <property type="entry name" value="Trypsin"/>
    <property type="match status" value="1"/>
</dbReference>
<dbReference type="GO" id="GO:0008236">
    <property type="term" value="F:serine-type peptidase activity"/>
    <property type="evidence" value="ECO:0000318"/>
    <property type="project" value="GO_Central"/>
</dbReference>
<keyword evidence="2" id="KW-0732">Signal</keyword>
<dbReference type="PROSITE" id="PS00134">
    <property type="entry name" value="TRYPSIN_HIS"/>
    <property type="match status" value="1"/>
</dbReference>
<dbReference type="GO" id="GO:0006508">
    <property type="term" value="P:proteolysis"/>
    <property type="evidence" value="ECO:0007669"/>
    <property type="project" value="UniProtKB-KW"/>
</dbReference>
<dbReference type="InterPro" id="IPR018114">
    <property type="entry name" value="TRYPSIN_HIS"/>
</dbReference>
<keyword evidence="9" id="KW-1185">Reference proteome</keyword>
<dbReference type="Ensembl" id="ENSOANT00000049260.1">
    <property type="protein sequence ID" value="ENSOANP00000043910.1"/>
    <property type="gene ID" value="ENSOANG00000047565.1"/>
</dbReference>
<dbReference type="PROSITE" id="PS50240">
    <property type="entry name" value="TRYPSIN_DOM"/>
    <property type="match status" value="1"/>
</dbReference>
<dbReference type="InterPro" id="IPR009003">
    <property type="entry name" value="Peptidase_S1_PA"/>
</dbReference>